<dbReference type="SUPFAM" id="SSF55186">
    <property type="entry name" value="ThrRS/AlaRS common domain"/>
    <property type="match status" value="1"/>
</dbReference>
<proteinExistence type="predicted"/>
<comment type="caution">
    <text evidence="3">The sequence shown here is derived from an EMBL/GenBank/DDBJ whole genome shotgun (WGS) entry which is preliminary data.</text>
</comment>
<protein>
    <submittedName>
        <fullName evidence="3">Metal-dependent hydrolase</fullName>
    </submittedName>
</protein>
<dbReference type="Gene3D" id="3.30.980.10">
    <property type="entry name" value="Threonyl-trna Synthetase, Chain A, domain 2"/>
    <property type="match status" value="1"/>
</dbReference>
<dbReference type="GO" id="GO:0046872">
    <property type="term" value="F:metal ion binding"/>
    <property type="evidence" value="ECO:0007669"/>
    <property type="project" value="UniProtKB-KW"/>
</dbReference>
<reference evidence="3" key="1">
    <citation type="submission" date="2021-01" db="EMBL/GenBank/DDBJ databases">
        <title>Lacisediminihabitans sp. nov. strain G11-30, isolated from Antarctic Soil.</title>
        <authorList>
            <person name="Li J."/>
        </authorList>
    </citation>
    <scope>NUCLEOTIDE SEQUENCE</scope>
    <source>
        <strain evidence="3">G11-30</strain>
    </source>
</reference>
<accession>A0A934VZA7</accession>
<organism evidence="3 4">
    <name type="scientific">Lacisediminihabitans changchengi</name>
    <dbReference type="NCBI Taxonomy" id="2787634"/>
    <lineage>
        <taxon>Bacteria</taxon>
        <taxon>Bacillati</taxon>
        <taxon>Actinomycetota</taxon>
        <taxon>Actinomycetes</taxon>
        <taxon>Micrococcales</taxon>
        <taxon>Microbacteriaceae</taxon>
        <taxon>Lacisediminihabitans</taxon>
    </lineage>
</organism>
<dbReference type="GO" id="GO:0002161">
    <property type="term" value="F:aminoacyl-tRNA deacylase activity"/>
    <property type="evidence" value="ECO:0007669"/>
    <property type="project" value="UniProtKB-ARBA"/>
</dbReference>
<dbReference type="RefSeq" id="WP_200557150.1">
    <property type="nucleotide sequence ID" value="NZ_JAEPES010000006.1"/>
</dbReference>
<gene>
    <name evidence="3" type="ORF">IV501_15015</name>
</gene>
<evidence type="ECO:0000256" key="1">
    <source>
        <dbReference type="ARBA" id="ARBA00022723"/>
    </source>
</evidence>
<dbReference type="InterPro" id="IPR018163">
    <property type="entry name" value="Thr/Ala-tRNA-synth_IIc_edit"/>
</dbReference>
<keyword evidence="2" id="KW-0862">Zinc</keyword>
<dbReference type="GO" id="GO:0000166">
    <property type="term" value="F:nucleotide binding"/>
    <property type="evidence" value="ECO:0007669"/>
    <property type="project" value="InterPro"/>
</dbReference>
<evidence type="ECO:0000313" key="4">
    <source>
        <dbReference type="Proteomes" id="UP000636458"/>
    </source>
</evidence>
<keyword evidence="4" id="KW-1185">Reference proteome</keyword>
<evidence type="ECO:0000256" key="2">
    <source>
        <dbReference type="ARBA" id="ARBA00022833"/>
    </source>
</evidence>
<sequence length="288" mass="29641">MSEITETVVTFSVGDVASTGRIVHIADGTAGQKIVVLDTTAAHPVDSAWPDQGADRGSLTVDGSTLALLDVVVCATDGSGFFAGSDIPVKKGAEGWTFVVGHVTETDAALTLGTEVAVEIDPAYRRALSAGHTACHLASLALNVALADDWTKAVAADGRGVANFDGEAIASSRIEEFGSTDVYRLGKSLKKRGFDKARLLAETDAVAAAVNAQLAEWVGSGVAVDIRREGDTLIARRFWESALPGGAASIPCGGTHVRSLSELAAISVTLDASEDGTELTMRTTAVAS</sequence>
<keyword evidence="3" id="KW-0378">Hydrolase</keyword>
<keyword evidence="1" id="KW-0479">Metal-binding</keyword>
<dbReference type="PANTHER" id="PTHR43462">
    <property type="entry name" value="ALANYL-TRNA EDITING PROTEIN"/>
    <property type="match status" value="1"/>
</dbReference>
<dbReference type="PANTHER" id="PTHR43462:SF1">
    <property type="entry name" value="ALANYL-TRNA EDITING PROTEIN AARSD1"/>
    <property type="match status" value="1"/>
</dbReference>
<dbReference type="InterPro" id="IPR051335">
    <property type="entry name" value="Alanyl-tRNA_Editing_Enzymes"/>
</dbReference>
<name>A0A934VZA7_9MICO</name>
<dbReference type="AlphaFoldDB" id="A0A934VZA7"/>
<dbReference type="Proteomes" id="UP000636458">
    <property type="component" value="Unassembled WGS sequence"/>
</dbReference>
<dbReference type="EMBL" id="JAEPES010000006">
    <property type="protein sequence ID" value="MBK4348947.1"/>
    <property type="molecule type" value="Genomic_DNA"/>
</dbReference>
<evidence type="ECO:0000313" key="3">
    <source>
        <dbReference type="EMBL" id="MBK4348947.1"/>
    </source>
</evidence>